<organism evidence="2 3">
    <name type="scientific">Nocardioides cavernaquae</name>
    <dbReference type="NCBI Taxonomy" id="2321396"/>
    <lineage>
        <taxon>Bacteria</taxon>
        <taxon>Bacillati</taxon>
        <taxon>Actinomycetota</taxon>
        <taxon>Actinomycetes</taxon>
        <taxon>Propionibacteriales</taxon>
        <taxon>Nocardioidaceae</taxon>
        <taxon>Nocardioides</taxon>
    </lineage>
</organism>
<evidence type="ECO:0008006" key="4">
    <source>
        <dbReference type="Google" id="ProtNLM"/>
    </source>
</evidence>
<keyword evidence="3" id="KW-1185">Reference proteome</keyword>
<dbReference type="Proteomes" id="UP000276542">
    <property type="component" value="Unassembled WGS sequence"/>
</dbReference>
<proteinExistence type="predicted"/>
<keyword evidence="1" id="KW-1133">Transmembrane helix</keyword>
<sequence length="159" mass="16514">MLGVLAVMLAFGFIGAAAGVSWWALWDPAPEAVVFRQEPYFMPDGEFRSTGTYVAIAAPVGLVLGLVLTWWCRRDPLTMVLAVLAGSVIAGAVMIGVGLLLSPADPQASARSAAELSTVPGMLRVQPGAAWCVFPFAAMLGALAVLLTTSPAPVENSRA</sequence>
<keyword evidence="1" id="KW-0812">Transmembrane</keyword>
<keyword evidence="1" id="KW-0472">Membrane</keyword>
<gene>
    <name evidence="2" type="ORF">D4739_16465</name>
</gene>
<comment type="caution">
    <text evidence="2">The sequence shown here is derived from an EMBL/GenBank/DDBJ whole genome shotgun (WGS) entry which is preliminary data.</text>
</comment>
<dbReference type="RefSeq" id="WP_120061610.1">
    <property type="nucleotide sequence ID" value="NZ_QYRP01000002.1"/>
</dbReference>
<feature type="transmembrane region" description="Helical" evidence="1">
    <location>
        <begin position="52"/>
        <end position="72"/>
    </location>
</feature>
<protein>
    <recommendedName>
        <fullName evidence="4">DUF2567 domain-containing protein</fullName>
    </recommendedName>
</protein>
<feature type="transmembrane region" description="Helical" evidence="1">
    <location>
        <begin position="79"/>
        <end position="101"/>
    </location>
</feature>
<evidence type="ECO:0000313" key="3">
    <source>
        <dbReference type="Proteomes" id="UP000276542"/>
    </source>
</evidence>
<evidence type="ECO:0000256" key="1">
    <source>
        <dbReference type="SAM" id="Phobius"/>
    </source>
</evidence>
<dbReference type="OrthoDB" id="3789664at2"/>
<accession>A0A3A5HCQ0</accession>
<reference evidence="3" key="1">
    <citation type="submission" date="2018-09" db="EMBL/GenBank/DDBJ databases">
        <authorList>
            <person name="Zhu H."/>
        </authorList>
    </citation>
    <scope>NUCLEOTIDE SEQUENCE [LARGE SCALE GENOMIC DNA]</scope>
    <source>
        <strain evidence="3">K1W22B-1</strain>
    </source>
</reference>
<dbReference type="AlphaFoldDB" id="A0A3A5HCQ0"/>
<evidence type="ECO:0000313" key="2">
    <source>
        <dbReference type="EMBL" id="RJS47648.1"/>
    </source>
</evidence>
<name>A0A3A5HCQ0_9ACTN</name>
<dbReference type="EMBL" id="QYRP01000002">
    <property type="protein sequence ID" value="RJS47648.1"/>
    <property type="molecule type" value="Genomic_DNA"/>
</dbReference>
<feature type="transmembrane region" description="Helical" evidence="1">
    <location>
        <begin position="128"/>
        <end position="148"/>
    </location>
</feature>